<evidence type="ECO:0000256" key="7">
    <source>
        <dbReference type="SAM" id="MobiDB-lite"/>
    </source>
</evidence>
<reference evidence="9 10" key="1">
    <citation type="submission" date="2018-08" db="EMBL/GenBank/DDBJ databases">
        <title>Henriciella mobilis sp. nov., isolated from seawater.</title>
        <authorList>
            <person name="Cheng H."/>
            <person name="Wu Y.-H."/>
            <person name="Xu X.-W."/>
            <person name="Guo L.-L."/>
        </authorList>
    </citation>
    <scope>NUCLEOTIDE SEQUENCE [LARGE SCALE GENOMIC DNA]</scope>
    <source>
        <strain evidence="9 10">JN25</strain>
    </source>
</reference>
<dbReference type="InterPro" id="IPR029044">
    <property type="entry name" value="Nucleotide-diphossugar_trans"/>
</dbReference>
<keyword evidence="5 8" id="KW-1133">Transmembrane helix</keyword>
<keyword evidence="3 9" id="KW-0808">Transferase</keyword>
<dbReference type="Gene3D" id="3.90.550.10">
    <property type="entry name" value="Spore Coat Polysaccharide Biosynthesis Protein SpsA, Chain A"/>
    <property type="match status" value="1"/>
</dbReference>
<proteinExistence type="predicted"/>
<protein>
    <submittedName>
        <fullName evidence="9">Glycosyltransferase</fullName>
    </submittedName>
</protein>
<keyword evidence="4 8" id="KW-0812">Transmembrane</keyword>
<keyword evidence="6 8" id="KW-0472">Membrane</keyword>
<dbReference type="Pfam" id="PF13641">
    <property type="entry name" value="Glyco_tranf_2_3"/>
    <property type="match status" value="1"/>
</dbReference>
<evidence type="ECO:0000313" key="10">
    <source>
        <dbReference type="Proteomes" id="UP000266385"/>
    </source>
</evidence>
<dbReference type="GO" id="GO:0016020">
    <property type="term" value="C:membrane"/>
    <property type="evidence" value="ECO:0007669"/>
    <property type="project" value="UniProtKB-SubCell"/>
</dbReference>
<comment type="caution">
    <text evidence="9">The sequence shown here is derived from an EMBL/GenBank/DDBJ whole genome shotgun (WGS) entry which is preliminary data.</text>
</comment>
<evidence type="ECO:0000256" key="3">
    <source>
        <dbReference type="ARBA" id="ARBA00022679"/>
    </source>
</evidence>
<feature type="transmembrane region" description="Helical" evidence="8">
    <location>
        <begin position="457"/>
        <end position="475"/>
    </location>
</feature>
<organism evidence="9 10">
    <name type="scientific">Henriciella mobilis</name>
    <dbReference type="NCBI Taxonomy" id="2305467"/>
    <lineage>
        <taxon>Bacteria</taxon>
        <taxon>Pseudomonadati</taxon>
        <taxon>Pseudomonadota</taxon>
        <taxon>Alphaproteobacteria</taxon>
        <taxon>Hyphomonadales</taxon>
        <taxon>Hyphomonadaceae</taxon>
        <taxon>Henriciella</taxon>
    </lineage>
</organism>
<dbReference type="SUPFAM" id="SSF53448">
    <property type="entry name" value="Nucleotide-diphospho-sugar transferases"/>
    <property type="match status" value="1"/>
</dbReference>
<comment type="subcellular location">
    <subcellularLocation>
        <location evidence="1">Membrane</location>
        <topology evidence="1">Multi-pass membrane protein</topology>
    </subcellularLocation>
</comment>
<evidence type="ECO:0000256" key="5">
    <source>
        <dbReference type="ARBA" id="ARBA00022989"/>
    </source>
</evidence>
<feature type="transmembrane region" description="Helical" evidence="8">
    <location>
        <begin position="85"/>
        <end position="107"/>
    </location>
</feature>
<feature type="transmembrane region" description="Helical" evidence="8">
    <location>
        <begin position="417"/>
        <end position="436"/>
    </location>
</feature>
<dbReference type="PANTHER" id="PTHR43867:SF2">
    <property type="entry name" value="CELLULOSE SYNTHASE CATALYTIC SUBUNIT A [UDP-FORMING]"/>
    <property type="match status" value="1"/>
</dbReference>
<evidence type="ECO:0000256" key="2">
    <source>
        <dbReference type="ARBA" id="ARBA00022676"/>
    </source>
</evidence>
<evidence type="ECO:0000313" key="9">
    <source>
        <dbReference type="EMBL" id="RIJ26675.1"/>
    </source>
</evidence>
<evidence type="ECO:0000256" key="1">
    <source>
        <dbReference type="ARBA" id="ARBA00004141"/>
    </source>
</evidence>
<keyword evidence="2" id="KW-0328">Glycosyltransferase</keyword>
<accession>A0A399R9G3</accession>
<name>A0A399R9G3_9PROT</name>
<dbReference type="EMBL" id="QWFX01000016">
    <property type="protein sequence ID" value="RIJ26675.1"/>
    <property type="molecule type" value="Genomic_DNA"/>
</dbReference>
<dbReference type="Proteomes" id="UP000266385">
    <property type="component" value="Unassembled WGS sequence"/>
</dbReference>
<dbReference type="InterPro" id="IPR050321">
    <property type="entry name" value="Glycosyltr_2/OpgH_subfam"/>
</dbReference>
<evidence type="ECO:0000256" key="6">
    <source>
        <dbReference type="ARBA" id="ARBA00023136"/>
    </source>
</evidence>
<feature type="region of interest" description="Disordered" evidence="7">
    <location>
        <begin position="1"/>
        <end position="25"/>
    </location>
</feature>
<dbReference type="GO" id="GO:0016757">
    <property type="term" value="F:glycosyltransferase activity"/>
    <property type="evidence" value="ECO:0007669"/>
    <property type="project" value="UniProtKB-KW"/>
</dbReference>
<evidence type="ECO:0000256" key="4">
    <source>
        <dbReference type="ARBA" id="ARBA00022692"/>
    </source>
</evidence>
<feature type="transmembrane region" description="Helical" evidence="8">
    <location>
        <begin position="374"/>
        <end position="397"/>
    </location>
</feature>
<dbReference type="AlphaFoldDB" id="A0A399R9G3"/>
<sequence length="484" mass="53062">MGEGMRGEPDPAIAGGRAKKGGHEGEWNSVPGPLSALAQSKALSPKLSARSVPSLKQIASFVLMLVLAGWAFHERPDLAGYTLGFLFWFGFFLIVLWRYCFVVAGLFHRFREKPARLPSDVPVVQWPVYSVLIALRDEAAMMPQLAACLRGLDWPADKLEVILLVEADDDATRDAALKAPFPLGTLVLTVPPGKPLTKPRALNYGLAHATGTYVTIYDAEDRPHSGQLKAAYATFLSAPADVLCLQAPLTATNGAAGWVAAQWALEYAVHFNLYLPALAGWGHPIMLGGTSNHFRRADLIAFGGWDAWNVTEDADLGLRAARLGGRTMTISPPTLETAPETLPVWFKQRTRWIKGYIQTWLVCMRNPFRLLRELGLSAWISLQMTLGASILSALLYGPTTVFILVALAFPGDLVDPYSFALFGFGWACSTLGDVLAPGRWRFSRLLATLSRPLYWPLQTLAAFAALYGLAVRPYFWAKTPHQPE</sequence>
<keyword evidence="10" id="KW-1185">Reference proteome</keyword>
<dbReference type="PANTHER" id="PTHR43867">
    <property type="entry name" value="CELLULOSE SYNTHASE CATALYTIC SUBUNIT A [UDP-FORMING]"/>
    <property type="match status" value="1"/>
</dbReference>
<evidence type="ECO:0000256" key="8">
    <source>
        <dbReference type="SAM" id="Phobius"/>
    </source>
</evidence>
<gene>
    <name evidence="9" type="ORF">D1223_17145</name>
</gene>